<gene>
    <name evidence="1" type="ORF">GOBAR_AA22627</name>
</gene>
<proteinExistence type="predicted"/>
<dbReference type="Proteomes" id="UP000239757">
    <property type="component" value="Unassembled WGS sequence"/>
</dbReference>
<dbReference type="EMBL" id="KZ665733">
    <property type="protein sequence ID" value="PPR98040.1"/>
    <property type="molecule type" value="Genomic_DNA"/>
</dbReference>
<name>A0A2P5X3Y6_GOSBA</name>
<evidence type="ECO:0000313" key="1">
    <source>
        <dbReference type="EMBL" id="PPR98040.1"/>
    </source>
</evidence>
<accession>A0A2P5X3Y6</accession>
<protein>
    <submittedName>
        <fullName evidence="1">Uncharacterized protein</fullName>
    </submittedName>
</protein>
<dbReference type="AlphaFoldDB" id="A0A2P5X3Y6"/>
<organism evidence="1 2">
    <name type="scientific">Gossypium barbadense</name>
    <name type="common">Sea Island cotton</name>
    <name type="synonym">Hibiscus barbadensis</name>
    <dbReference type="NCBI Taxonomy" id="3634"/>
    <lineage>
        <taxon>Eukaryota</taxon>
        <taxon>Viridiplantae</taxon>
        <taxon>Streptophyta</taxon>
        <taxon>Embryophyta</taxon>
        <taxon>Tracheophyta</taxon>
        <taxon>Spermatophyta</taxon>
        <taxon>Magnoliopsida</taxon>
        <taxon>eudicotyledons</taxon>
        <taxon>Gunneridae</taxon>
        <taxon>Pentapetalae</taxon>
        <taxon>rosids</taxon>
        <taxon>malvids</taxon>
        <taxon>Malvales</taxon>
        <taxon>Malvaceae</taxon>
        <taxon>Malvoideae</taxon>
        <taxon>Gossypium</taxon>
    </lineage>
</organism>
<sequence length="115" mass="12880">MMNELLELELWRIISQSNDEGGGGYSGGGRGWVPQMLRQKNIISHGGYGHGRAGHGSRGEPFPVEFQVPKDIINNVLWVLLLDGLDEAVLRRMRVREDDWAAVLRSPKCQPSRVT</sequence>
<evidence type="ECO:0000313" key="2">
    <source>
        <dbReference type="Proteomes" id="UP000239757"/>
    </source>
</evidence>
<reference evidence="1 2" key="1">
    <citation type="submission" date="2015-01" db="EMBL/GenBank/DDBJ databases">
        <title>Genome of allotetraploid Gossypium barbadense reveals genomic plasticity and fiber elongation in cotton evolution.</title>
        <authorList>
            <person name="Chen X."/>
            <person name="Liu X."/>
            <person name="Zhao B."/>
            <person name="Zheng H."/>
            <person name="Hu Y."/>
            <person name="Lu G."/>
            <person name="Yang C."/>
            <person name="Chen J."/>
            <person name="Shan C."/>
            <person name="Zhang L."/>
            <person name="Zhou Y."/>
            <person name="Wang L."/>
            <person name="Guo W."/>
            <person name="Bai Y."/>
            <person name="Ruan J."/>
            <person name="Shangguan X."/>
            <person name="Mao Y."/>
            <person name="Jiang J."/>
            <person name="Zhu Y."/>
            <person name="Lei J."/>
            <person name="Kang H."/>
            <person name="Chen S."/>
            <person name="He X."/>
            <person name="Wang R."/>
            <person name="Wang Y."/>
            <person name="Chen J."/>
            <person name="Wang L."/>
            <person name="Yu S."/>
            <person name="Wang B."/>
            <person name="Wei J."/>
            <person name="Song S."/>
            <person name="Lu X."/>
            <person name="Gao Z."/>
            <person name="Gu W."/>
            <person name="Deng X."/>
            <person name="Ma D."/>
            <person name="Wang S."/>
            <person name="Liang W."/>
            <person name="Fang L."/>
            <person name="Cai C."/>
            <person name="Zhu X."/>
            <person name="Zhou B."/>
            <person name="Zhang Y."/>
            <person name="Chen Z."/>
            <person name="Xu S."/>
            <person name="Zhu R."/>
            <person name="Wang S."/>
            <person name="Zhang T."/>
            <person name="Zhao G."/>
        </authorList>
    </citation>
    <scope>NUCLEOTIDE SEQUENCE [LARGE SCALE GENOMIC DNA]</scope>
    <source>
        <strain evidence="2">cv. Xinhai21</strain>
        <tissue evidence="1">Leaf</tissue>
    </source>
</reference>